<comment type="similarity">
    <text evidence="4 6">Belongs to the GART family.</text>
</comment>
<dbReference type="CDD" id="cd08645">
    <property type="entry name" value="FMT_core_GART"/>
    <property type="match status" value="1"/>
</dbReference>
<proteinExistence type="inferred from homology"/>
<reference evidence="8" key="1">
    <citation type="submission" date="2016-02" db="EMBL/GenBank/DDBJ databases">
        <title>Draft Genome Sequence of Sporotomaculum syntrophicum Strain FB, a Syntrophic Benzoate Degrader.</title>
        <authorList>
            <person name="Nobu M.K."/>
            <person name="Narihiro T."/>
            <person name="Qiu Y.-L."/>
            <person name="Ohashi A."/>
            <person name="Liu W.-T."/>
            <person name="Yuji S."/>
        </authorList>
    </citation>
    <scope>NUCLEOTIDE SEQUENCE</scope>
    <source>
        <strain evidence="8">FB</strain>
    </source>
</reference>
<dbReference type="InterPro" id="IPR001555">
    <property type="entry name" value="GART_AS"/>
</dbReference>
<evidence type="ECO:0000256" key="3">
    <source>
        <dbReference type="ARBA" id="ARBA00022755"/>
    </source>
</evidence>
<dbReference type="GO" id="GO:0005829">
    <property type="term" value="C:cytosol"/>
    <property type="evidence" value="ECO:0007669"/>
    <property type="project" value="TreeGrafter"/>
</dbReference>
<comment type="caution">
    <text evidence="8">The sequence shown here is derived from an EMBL/GenBank/DDBJ whole genome shotgun (WGS) entry which is preliminary data.</text>
</comment>
<dbReference type="Pfam" id="PF00551">
    <property type="entry name" value="Formyl_trans_N"/>
    <property type="match status" value="1"/>
</dbReference>
<dbReference type="GO" id="GO:0004644">
    <property type="term" value="F:phosphoribosylglycinamide formyltransferase activity"/>
    <property type="evidence" value="ECO:0007669"/>
    <property type="project" value="UniProtKB-UniRule"/>
</dbReference>
<dbReference type="NCBIfam" id="TIGR00639">
    <property type="entry name" value="PurN"/>
    <property type="match status" value="1"/>
</dbReference>
<feature type="binding site" evidence="6">
    <location>
        <position position="109"/>
    </location>
    <ligand>
        <name>(6R)-10-formyltetrahydrofolate</name>
        <dbReference type="ChEBI" id="CHEBI:195366"/>
    </ligand>
</feature>
<dbReference type="Proteomes" id="UP000798488">
    <property type="component" value="Unassembled WGS sequence"/>
</dbReference>
<dbReference type="InterPro" id="IPR004607">
    <property type="entry name" value="GART"/>
</dbReference>
<comment type="function">
    <text evidence="6">Catalyzes the transfer of a formyl group from 10-formyltetrahydrofolate to 5-phospho-ribosyl-glycinamide (GAR), producing 5-phospho-ribosyl-N-formylglycinamide (FGAR) and tetrahydrofolate.</text>
</comment>
<dbReference type="PANTHER" id="PTHR43369">
    <property type="entry name" value="PHOSPHORIBOSYLGLYCINAMIDE FORMYLTRANSFERASE"/>
    <property type="match status" value="1"/>
</dbReference>
<dbReference type="PANTHER" id="PTHR43369:SF2">
    <property type="entry name" value="PHOSPHORIBOSYLGLYCINAMIDE FORMYLTRANSFERASE"/>
    <property type="match status" value="1"/>
</dbReference>
<keyword evidence="2 6" id="KW-0808">Transferase</keyword>
<accession>A0A9D2WSS3</accession>
<evidence type="ECO:0000259" key="7">
    <source>
        <dbReference type="Pfam" id="PF00551"/>
    </source>
</evidence>
<feature type="binding site" evidence="6">
    <location>
        <begin position="92"/>
        <end position="95"/>
    </location>
    <ligand>
        <name>(6R)-10-formyltetrahydrofolate</name>
        <dbReference type="ChEBI" id="CHEBI:195366"/>
    </ligand>
</feature>
<feature type="domain" description="Formyl transferase N-terminal" evidence="7">
    <location>
        <begin position="6"/>
        <end position="184"/>
    </location>
</feature>
<keyword evidence="9" id="KW-1185">Reference proteome</keyword>
<dbReference type="AlphaFoldDB" id="A0A9D2WSS3"/>
<dbReference type="OrthoDB" id="9806170at2"/>
<gene>
    <name evidence="6 8" type="primary">purN</name>
    <name evidence="8" type="ORF">SPSYN_00151</name>
</gene>
<evidence type="ECO:0000256" key="5">
    <source>
        <dbReference type="ARBA" id="ARBA00047664"/>
    </source>
</evidence>
<dbReference type="SUPFAM" id="SSF53328">
    <property type="entry name" value="Formyltransferase"/>
    <property type="match status" value="1"/>
</dbReference>
<dbReference type="EC" id="2.1.2.2" evidence="6"/>
<evidence type="ECO:0000256" key="2">
    <source>
        <dbReference type="ARBA" id="ARBA00022679"/>
    </source>
</evidence>
<feature type="active site" description="Proton donor" evidence="6">
    <location>
        <position position="111"/>
    </location>
</feature>
<dbReference type="HAMAP" id="MF_01930">
    <property type="entry name" value="PurN"/>
    <property type="match status" value="1"/>
</dbReference>
<evidence type="ECO:0000256" key="1">
    <source>
        <dbReference type="ARBA" id="ARBA00005054"/>
    </source>
</evidence>
<dbReference type="FunFam" id="3.40.50.170:FF:000007">
    <property type="entry name" value="Phosphoribosylglycinamide formyltransferase"/>
    <property type="match status" value="1"/>
</dbReference>
<protein>
    <recommendedName>
        <fullName evidence="6">Phosphoribosylglycinamide formyltransferase</fullName>
        <ecNumber evidence="6">2.1.2.2</ecNumber>
    </recommendedName>
    <alternativeName>
        <fullName evidence="6">5'-phosphoribosylglycinamide transformylase</fullName>
    </alternativeName>
    <alternativeName>
        <fullName evidence="6">GAR transformylase</fullName>
        <shortName evidence="6">GART</shortName>
    </alternativeName>
</protein>
<organism evidence="8 9">
    <name type="scientific">Sporotomaculum syntrophicum</name>
    <dbReference type="NCBI Taxonomy" id="182264"/>
    <lineage>
        <taxon>Bacteria</taxon>
        <taxon>Bacillati</taxon>
        <taxon>Bacillota</taxon>
        <taxon>Clostridia</taxon>
        <taxon>Eubacteriales</taxon>
        <taxon>Desulfallaceae</taxon>
        <taxon>Sporotomaculum</taxon>
    </lineage>
</organism>
<comment type="catalytic activity">
    <reaction evidence="5 6">
        <text>N(1)-(5-phospho-beta-D-ribosyl)glycinamide + (6R)-10-formyltetrahydrofolate = N(2)-formyl-N(1)-(5-phospho-beta-D-ribosyl)glycinamide + (6S)-5,6,7,8-tetrahydrofolate + H(+)</text>
        <dbReference type="Rhea" id="RHEA:15053"/>
        <dbReference type="ChEBI" id="CHEBI:15378"/>
        <dbReference type="ChEBI" id="CHEBI:57453"/>
        <dbReference type="ChEBI" id="CHEBI:143788"/>
        <dbReference type="ChEBI" id="CHEBI:147286"/>
        <dbReference type="ChEBI" id="CHEBI:195366"/>
        <dbReference type="EC" id="2.1.2.2"/>
    </reaction>
</comment>
<dbReference type="GO" id="GO:0006189">
    <property type="term" value="P:'de novo' IMP biosynthetic process"/>
    <property type="evidence" value="ECO:0007669"/>
    <property type="project" value="UniProtKB-UniRule"/>
</dbReference>
<dbReference type="InterPro" id="IPR002376">
    <property type="entry name" value="Formyl_transf_N"/>
</dbReference>
<feature type="site" description="Raises pKa of active site His" evidence="6">
    <location>
        <position position="147"/>
    </location>
</feature>
<evidence type="ECO:0000256" key="6">
    <source>
        <dbReference type="HAMAP-Rule" id="MF_01930"/>
    </source>
</evidence>
<dbReference type="InterPro" id="IPR036477">
    <property type="entry name" value="Formyl_transf_N_sf"/>
</dbReference>
<dbReference type="Gene3D" id="3.40.50.170">
    <property type="entry name" value="Formyl transferase, N-terminal domain"/>
    <property type="match status" value="1"/>
</dbReference>
<keyword evidence="3 6" id="KW-0658">Purine biosynthesis</keyword>
<evidence type="ECO:0000313" key="9">
    <source>
        <dbReference type="Proteomes" id="UP000798488"/>
    </source>
</evidence>
<feature type="binding site" evidence="6">
    <location>
        <position position="67"/>
    </location>
    <ligand>
        <name>(6R)-10-formyltetrahydrofolate</name>
        <dbReference type="ChEBI" id="CHEBI:195366"/>
    </ligand>
</feature>
<dbReference type="RefSeq" id="WP_161820594.1">
    <property type="nucleotide sequence ID" value="NZ_LSRS01000001.1"/>
</dbReference>
<sequence length="203" mass="22491">MERKNLGVLVSGRGSNLQCIMDACAAGKIPARVAVVISDHSDAYALERARQAGIPALAVNMRDYPDKAGYELYIVEVLQKHGVHLVCLAGYMRLVGPTLLGAFAGRIMNIHPALLPSFPGLHAQEQAWRYGVKYSGCTVHFVDDGMDTGPIIMQAVVPVYDDDTVDMLTERILEQEHRIYPEAVKLYCEDKLIVEGRRVRVRV</sequence>
<comment type="pathway">
    <text evidence="1 6">Purine metabolism; IMP biosynthesis via de novo pathway; N(2)-formyl-N(1)-(5-phospho-D-ribosyl)glycinamide from N(1)-(5-phospho-D-ribosyl)glycinamide (10-formyl THF route): step 1/1.</text>
</comment>
<dbReference type="PROSITE" id="PS00373">
    <property type="entry name" value="GART"/>
    <property type="match status" value="1"/>
</dbReference>
<feature type="binding site" evidence="6">
    <location>
        <begin position="14"/>
        <end position="16"/>
    </location>
    <ligand>
        <name>N(1)-(5-phospho-beta-D-ribosyl)glycinamide</name>
        <dbReference type="ChEBI" id="CHEBI:143788"/>
    </ligand>
</feature>
<dbReference type="EMBL" id="LSRS01000001">
    <property type="protein sequence ID" value="KAF1086433.1"/>
    <property type="molecule type" value="Genomic_DNA"/>
</dbReference>
<evidence type="ECO:0000313" key="8">
    <source>
        <dbReference type="EMBL" id="KAF1086433.1"/>
    </source>
</evidence>
<evidence type="ECO:0000256" key="4">
    <source>
        <dbReference type="ARBA" id="ARBA00038440"/>
    </source>
</evidence>
<name>A0A9D2WSS3_9FIRM</name>